<accession>A0ABT9UT66</accession>
<proteinExistence type="predicted"/>
<dbReference type="Proteomes" id="UP001228504">
    <property type="component" value="Unassembled WGS sequence"/>
</dbReference>
<evidence type="ECO:0000256" key="1">
    <source>
        <dbReference type="SAM" id="Phobius"/>
    </source>
</evidence>
<organism evidence="2 3">
    <name type="scientific">Eubacterium multiforme</name>
    <dbReference type="NCBI Taxonomy" id="83339"/>
    <lineage>
        <taxon>Bacteria</taxon>
        <taxon>Bacillati</taxon>
        <taxon>Bacillota</taxon>
        <taxon>Clostridia</taxon>
        <taxon>Eubacteriales</taxon>
        <taxon>Eubacteriaceae</taxon>
        <taxon>Eubacterium</taxon>
    </lineage>
</organism>
<keyword evidence="1" id="KW-0812">Transmembrane</keyword>
<keyword evidence="1" id="KW-0472">Membrane</keyword>
<name>A0ABT9UT66_9FIRM</name>
<evidence type="ECO:0008006" key="4">
    <source>
        <dbReference type="Google" id="ProtNLM"/>
    </source>
</evidence>
<evidence type="ECO:0000313" key="2">
    <source>
        <dbReference type="EMBL" id="MDQ0149533.1"/>
    </source>
</evidence>
<dbReference type="EMBL" id="JAUSUF010000003">
    <property type="protein sequence ID" value="MDQ0149533.1"/>
    <property type="molecule type" value="Genomic_DNA"/>
</dbReference>
<keyword evidence="3" id="KW-1185">Reference proteome</keyword>
<dbReference type="RefSeq" id="WP_307485105.1">
    <property type="nucleotide sequence ID" value="NZ_JAUSUF010000003.1"/>
</dbReference>
<reference evidence="2 3" key="1">
    <citation type="submission" date="2023-07" db="EMBL/GenBank/DDBJ databases">
        <title>Genomic Encyclopedia of Type Strains, Phase IV (KMG-IV): sequencing the most valuable type-strain genomes for metagenomic binning, comparative biology and taxonomic classification.</title>
        <authorList>
            <person name="Goeker M."/>
        </authorList>
    </citation>
    <scope>NUCLEOTIDE SEQUENCE [LARGE SCALE GENOMIC DNA]</scope>
    <source>
        <strain evidence="2 3">DSM 20694</strain>
    </source>
</reference>
<comment type="caution">
    <text evidence="2">The sequence shown here is derived from an EMBL/GenBank/DDBJ whole genome shotgun (WGS) entry which is preliminary data.</text>
</comment>
<keyword evidence="1" id="KW-1133">Transmembrane helix</keyword>
<sequence length="381" mass="45354">MNINDLLRKIAVILERRQDALFSYDVEKQKKYIKKLGRPRDDIERSYFQYKCQMKFNGNIITFLLNIASVPMILFYMFKNGKSLIEEDIEKKDAVFFRDGKPENILPNSLKEEFSYIETNPIEDFLLMKQDKKFINKIICRYPFSWHFILKCIIKIAKYRYVIRRYTPSAIIVCAEYSFTASILTLYCNQNSIEHINVMHGEKLYYMRDSFFRFDRCYVWDKHYIKLLNQLQADKNQFIIEVPESLKFKNSEYYEIKYDYTYYLGSENEEILQKIANTLKSLKDKGNKVSLRPHPRYSNIELVKKLFYFADIEDTSKVSVEKSLLRTNNAVSLYSTVLNQAICNSISVVIDDISNTINYKKLESLEYVCLKKEHKLLSELI</sequence>
<evidence type="ECO:0000313" key="3">
    <source>
        <dbReference type="Proteomes" id="UP001228504"/>
    </source>
</evidence>
<feature type="transmembrane region" description="Helical" evidence="1">
    <location>
        <begin position="56"/>
        <end position="78"/>
    </location>
</feature>
<protein>
    <recommendedName>
        <fullName evidence="4">CDP-Glycerol:Poly(Glycerophosphate) glycerophosphotransferase</fullName>
    </recommendedName>
</protein>
<gene>
    <name evidence="2" type="ORF">J2S18_001463</name>
</gene>